<dbReference type="EMBL" id="LK044382">
    <property type="protein sequence ID" value="CDY71082.1"/>
    <property type="molecule type" value="Genomic_DNA"/>
</dbReference>
<evidence type="ECO:0000313" key="2">
    <source>
        <dbReference type="EMBL" id="CDY71082.1"/>
    </source>
</evidence>
<dbReference type="AlphaFoldDB" id="A0A078JZI4"/>
<dbReference type="Proteomes" id="UP001295469">
    <property type="component" value="Chromosome C05"/>
</dbReference>
<accession>A0A078JZI4</accession>
<evidence type="ECO:0000313" key="1">
    <source>
        <dbReference type="EMBL" id="CAF1928662.1"/>
    </source>
</evidence>
<dbReference type="PaxDb" id="3708-A0A078JZI4"/>
<sequence length="38" mass="4554">MVLRVSYVLVQRLEIGRSCNTCQKPRKLDHPHRGFMRE</sequence>
<proteinExistence type="predicted"/>
<protein>
    <submittedName>
        <fullName evidence="1">(rape) hypothetical protein</fullName>
    </submittedName>
    <submittedName>
        <fullName evidence="2">BnaCnng71240D protein</fullName>
    </submittedName>
</protein>
<gene>
    <name evidence="2" type="primary">BnaCnng71240D</name>
    <name evidence="1" type="ORF">DARMORV10_C05P27790.1</name>
    <name evidence="2" type="ORF">GSBRNA2T00011149001</name>
</gene>
<organism evidence="2">
    <name type="scientific">Brassica napus</name>
    <name type="common">Rape</name>
    <dbReference type="NCBI Taxonomy" id="3708"/>
    <lineage>
        <taxon>Eukaryota</taxon>
        <taxon>Viridiplantae</taxon>
        <taxon>Streptophyta</taxon>
        <taxon>Embryophyta</taxon>
        <taxon>Tracheophyta</taxon>
        <taxon>Spermatophyta</taxon>
        <taxon>Magnoliopsida</taxon>
        <taxon>eudicotyledons</taxon>
        <taxon>Gunneridae</taxon>
        <taxon>Pentapetalae</taxon>
        <taxon>rosids</taxon>
        <taxon>malvids</taxon>
        <taxon>Brassicales</taxon>
        <taxon>Brassicaceae</taxon>
        <taxon>Brassiceae</taxon>
        <taxon>Brassica</taxon>
    </lineage>
</organism>
<reference evidence="2" key="2">
    <citation type="submission" date="2014-06" db="EMBL/GenBank/DDBJ databases">
        <authorList>
            <person name="Genoscope - CEA"/>
        </authorList>
    </citation>
    <scope>NUCLEOTIDE SEQUENCE</scope>
</reference>
<name>A0A078JZI4_BRANA</name>
<dbReference type="EMBL" id="HG994369">
    <property type="protein sequence ID" value="CAF1928662.1"/>
    <property type="molecule type" value="Genomic_DNA"/>
</dbReference>
<reference evidence="2" key="1">
    <citation type="journal article" date="2014" name="Science">
        <title>Plant genetics. Early allopolyploid evolution in the post-Neolithic Brassica napus oilseed genome.</title>
        <authorList>
            <person name="Chalhoub B."/>
            <person name="Denoeud F."/>
            <person name="Liu S."/>
            <person name="Parkin I.A."/>
            <person name="Tang H."/>
            <person name="Wang X."/>
            <person name="Chiquet J."/>
            <person name="Belcram H."/>
            <person name="Tong C."/>
            <person name="Samans B."/>
            <person name="Correa M."/>
            <person name="Da Silva C."/>
            <person name="Just J."/>
            <person name="Falentin C."/>
            <person name="Koh C.S."/>
            <person name="Le Clainche I."/>
            <person name="Bernard M."/>
            <person name="Bento P."/>
            <person name="Noel B."/>
            <person name="Labadie K."/>
            <person name="Alberti A."/>
            <person name="Charles M."/>
            <person name="Arnaud D."/>
            <person name="Guo H."/>
            <person name="Daviaud C."/>
            <person name="Alamery S."/>
            <person name="Jabbari K."/>
            <person name="Zhao M."/>
            <person name="Edger P.P."/>
            <person name="Chelaifa H."/>
            <person name="Tack D."/>
            <person name="Lassalle G."/>
            <person name="Mestiri I."/>
            <person name="Schnel N."/>
            <person name="Le Paslier M.C."/>
            <person name="Fan G."/>
            <person name="Renault V."/>
            <person name="Bayer P.E."/>
            <person name="Golicz A.A."/>
            <person name="Manoli S."/>
            <person name="Lee T.H."/>
            <person name="Thi V.H."/>
            <person name="Chalabi S."/>
            <person name="Hu Q."/>
            <person name="Fan C."/>
            <person name="Tollenaere R."/>
            <person name="Lu Y."/>
            <person name="Battail C."/>
            <person name="Shen J."/>
            <person name="Sidebottom C.H."/>
            <person name="Wang X."/>
            <person name="Canaguier A."/>
            <person name="Chauveau A."/>
            <person name="Berard A."/>
            <person name="Deniot G."/>
            <person name="Guan M."/>
            <person name="Liu Z."/>
            <person name="Sun F."/>
            <person name="Lim Y.P."/>
            <person name="Lyons E."/>
            <person name="Town C.D."/>
            <person name="Bancroft I."/>
            <person name="Wang X."/>
            <person name="Meng J."/>
            <person name="Ma J."/>
            <person name="Pires J.C."/>
            <person name="King G.J."/>
            <person name="Brunel D."/>
            <person name="Delourme R."/>
            <person name="Renard M."/>
            <person name="Aury J.M."/>
            <person name="Adams K.L."/>
            <person name="Batley J."/>
            <person name="Snowdon R.J."/>
            <person name="Tost J."/>
            <person name="Edwards D."/>
            <person name="Zhou Y."/>
            <person name="Hua W."/>
            <person name="Sharpe A.G."/>
            <person name="Paterson A.H."/>
            <person name="Guan C."/>
            <person name="Wincker P."/>
        </authorList>
    </citation>
    <scope>NUCLEOTIDE SEQUENCE [LARGE SCALE GENOMIC DNA]</scope>
</reference>
<dbReference type="Gramene" id="CDY71082">
    <property type="protein sequence ID" value="CDY71082"/>
    <property type="gene ID" value="GSBRNA2T00011149001"/>
</dbReference>
<reference evidence="1" key="3">
    <citation type="submission" date="2021-01" db="EMBL/GenBank/DDBJ databases">
        <authorList>
            <consortium name="Genoscope - CEA"/>
            <person name="William W."/>
        </authorList>
    </citation>
    <scope>NUCLEOTIDE SEQUENCE</scope>
</reference>
<feature type="non-terminal residue" evidence="2">
    <location>
        <position position="38"/>
    </location>
</feature>